<keyword evidence="1" id="KW-0472">Membrane</keyword>
<reference evidence="2 3" key="1">
    <citation type="journal article" date="2023" name="Microbiol. Spectr.">
        <title>Symbiosis of Carpenter Bees with Uncharacterized Lactic Acid Bacteria Showing NAD Auxotrophy.</title>
        <authorList>
            <person name="Kawasaki S."/>
            <person name="Ozawa K."/>
            <person name="Mori T."/>
            <person name="Yamamoto A."/>
            <person name="Ito M."/>
            <person name="Ohkuma M."/>
            <person name="Sakamoto M."/>
            <person name="Matsutani M."/>
        </authorList>
    </citation>
    <scope>NUCLEOTIDE SEQUENCE [LARGE SCALE GENOMIC DNA]</scope>
    <source>
        <strain evidence="2 3">Kim32-2</strain>
    </source>
</reference>
<feature type="transmembrane region" description="Helical" evidence="1">
    <location>
        <begin position="99"/>
        <end position="116"/>
    </location>
</feature>
<feature type="transmembrane region" description="Helical" evidence="1">
    <location>
        <begin position="44"/>
        <end position="63"/>
    </location>
</feature>
<dbReference type="EMBL" id="AP026803">
    <property type="protein sequence ID" value="BDR60918.1"/>
    <property type="molecule type" value="Genomic_DNA"/>
</dbReference>
<evidence type="ECO:0000313" key="2">
    <source>
        <dbReference type="EMBL" id="BDR60918.1"/>
    </source>
</evidence>
<sequence>MKMIKIVSAILDSLGVLLGFWLLFNEVGEIGNVIFEFRTFSLIYVIGGLLLIIACIFQAIAIFSKLNVELFAVGFFSCSVLNCLYNLILYGAWDGQVEVVIIILAIITILFILVFLNRRTVKKADN</sequence>
<feature type="transmembrane region" description="Helical" evidence="1">
    <location>
        <begin position="7"/>
        <end position="24"/>
    </location>
</feature>
<gene>
    <name evidence="2" type="ORF">KIM322_11790</name>
</gene>
<feature type="transmembrane region" description="Helical" evidence="1">
    <location>
        <begin position="70"/>
        <end position="93"/>
    </location>
</feature>
<dbReference type="RefSeq" id="WP_317637158.1">
    <property type="nucleotide sequence ID" value="NZ_AP026803.1"/>
</dbReference>
<evidence type="ECO:0000313" key="3">
    <source>
        <dbReference type="Proteomes" id="UP001321741"/>
    </source>
</evidence>
<keyword evidence="3" id="KW-1185">Reference proteome</keyword>
<accession>A0ABM8BI17</accession>
<evidence type="ECO:0000256" key="1">
    <source>
        <dbReference type="SAM" id="Phobius"/>
    </source>
</evidence>
<keyword evidence="1" id="KW-0812">Transmembrane</keyword>
<name>A0ABM8BI17_9LACO</name>
<organism evidence="2 3">
    <name type="scientific">Lactobacillus xylocopicola</name>
    <dbReference type="NCBI Taxonomy" id="2976676"/>
    <lineage>
        <taxon>Bacteria</taxon>
        <taxon>Bacillati</taxon>
        <taxon>Bacillota</taxon>
        <taxon>Bacilli</taxon>
        <taxon>Lactobacillales</taxon>
        <taxon>Lactobacillaceae</taxon>
        <taxon>Lactobacillus</taxon>
    </lineage>
</organism>
<protein>
    <submittedName>
        <fullName evidence="2">Uncharacterized protein</fullName>
    </submittedName>
</protein>
<proteinExistence type="predicted"/>
<keyword evidence="1" id="KW-1133">Transmembrane helix</keyword>
<dbReference type="Proteomes" id="UP001321741">
    <property type="component" value="Chromosome"/>
</dbReference>